<dbReference type="PANTHER" id="PTHR36761">
    <property type="entry name" value="ORF03 PROTEIN"/>
    <property type="match status" value="1"/>
</dbReference>
<dbReference type="OrthoDB" id="510804at2"/>
<keyword evidence="2" id="KW-0472">Membrane</keyword>
<dbReference type="Pfam" id="PF13174">
    <property type="entry name" value="TPR_6"/>
    <property type="match status" value="1"/>
</dbReference>
<comment type="caution">
    <text evidence="3">The sequence shown here is derived from an EMBL/GenBank/DDBJ whole genome shotgun (WGS) entry which is preliminary data.</text>
</comment>
<dbReference type="InterPro" id="IPR019734">
    <property type="entry name" value="TPR_rpt"/>
</dbReference>
<dbReference type="AlphaFoldDB" id="A0A3S1BP68"/>
<protein>
    <submittedName>
        <fullName evidence="3">Uncharacterized protein</fullName>
    </submittedName>
</protein>
<evidence type="ECO:0000313" key="4">
    <source>
        <dbReference type="Proteomes" id="UP000271624"/>
    </source>
</evidence>
<dbReference type="RefSeq" id="WP_127087750.1">
    <property type="nucleotide sequence ID" value="NZ_RSCL01000072.1"/>
</dbReference>
<name>A0A3S1BP68_9CYAN</name>
<keyword evidence="2" id="KW-1133">Transmembrane helix</keyword>
<reference evidence="3" key="1">
    <citation type="submission" date="2018-12" db="EMBL/GenBank/DDBJ databases">
        <authorList>
            <person name="Will S."/>
            <person name="Neumann-Schaal M."/>
            <person name="Henke P."/>
        </authorList>
    </citation>
    <scope>NUCLEOTIDE SEQUENCE</scope>
    <source>
        <strain evidence="3">PCC 7102</strain>
    </source>
</reference>
<keyword evidence="1" id="KW-0802">TPR repeat</keyword>
<accession>A0A3S1BP68</accession>
<evidence type="ECO:0000256" key="1">
    <source>
        <dbReference type="PROSITE-ProRule" id="PRU00339"/>
    </source>
</evidence>
<keyword evidence="4" id="KW-1185">Reference proteome</keyword>
<proteinExistence type="predicted"/>
<organism evidence="3 4">
    <name type="scientific">Dulcicalothrix desertica PCC 7102</name>
    <dbReference type="NCBI Taxonomy" id="232991"/>
    <lineage>
        <taxon>Bacteria</taxon>
        <taxon>Bacillati</taxon>
        <taxon>Cyanobacteriota</taxon>
        <taxon>Cyanophyceae</taxon>
        <taxon>Nostocales</taxon>
        <taxon>Calotrichaceae</taxon>
        <taxon>Dulcicalothrix</taxon>
    </lineage>
</organism>
<dbReference type="SUPFAM" id="SSF48452">
    <property type="entry name" value="TPR-like"/>
    <property type="match status" value="1"/>
</dbReference>
<dbReference type="PANTHER" id="PTHR36761:SF2">
    <property type="entry name" value="ORF03 PROTEIN"/>
    <property type="match status" value="1"/>
</dbReference>
<evidence type="ECO:0000313" key="3">
    <source>
        <dbReference type="EMBL" id="RUS92608.1"/>
    </source>
</evidence>
<dbReference type="Proteomes" id="UP000271624">
    <property type="component" value="Unassembled WGS sequence"/>
</dbReference>
<reference evidence="3" key="2">
    <citation type="journal article" date="2019" name="Genome Biol. Evol.">
        <title>Day and night: Metabolic profiles and evolutionary relationships of six axenic non-marine cyanobacteria.</title>
        <authorList>
            <person name="Will S.E."/>
            <person name="Henke P."/>
            <person name="Boedeker C."/>
            <person name="Huang S."/>
            <person name="Brinkmann H."/>
            <person name="Rohde M."/>
            <person name="Jarek M."/>
            <person name="Friedl T."/>
            <person name="Seufert S."/>
            <person name="Schumacher M."/>
            <person name="Overmann J."/>
            <person name="Neumann-Schaal M."/>
            <person name="Petersen J."/>
        </authorList>
    </citation>
    <scope>NUCLEOTIDE SEQUENCE [LARGE SCALE GENOMIC DNA]</scope>
    <source>
        <strain evidence="3">PCC 7102</strain>
    </source>
</reference>
<gene>
    <name evidence="3" type="ORF">DSM106972_098630</name>
</gene>
<keyword evidence="2" id="KW-0812">Transmembrane</keyword>
<sequence>MSIDSTEMARSLYQSGVVAFENGKYREAVESLERANSLVARNTRFGGEVQIWLATAYEAAGRNQDAVDLCEQLKRHPDIDTSTQAKRLQYIWKAPKLNRPKEWLTEIPDMGAASSNNDKTKFVTNTSSNTQKAPQKEYVDLSQVNTEDNRFIWVALIGVAVTLSYLVWLNFNA</sequence>
<feature type="repeat" description="TPR" evidence="1">
    <location>
        <begin position="9"/>
        <end position="42"/>
    </location>
</feature>
<dbReference type="EMBL" id="RSCL01000072">
    <property type="protein sequence ID" value="RUS92608.1"/>
    <property type="molecule type" value="Genomic_DNA"/>
</dbReference>
<feature type="transmembrane region" description="Helical" evidence="2">
    <location>
        <begin position="151"/>
        <end position="171"/>
    </location>
</feature>
<evidence type="ECO:0000256" key="2">
    <source>
        <dbReference type="SAM" id="Phobius"/>
    </source>
</evidence>
<dbReference type="PROSITE" id="PS50005">
    <property type="entry name" value="TPR"/>
    <property type="match status" value="1"/>
</dbReference>
<dbReference type="Gene3D" id="1.25.40.10">
    <property type="entry name" value="Tetratricopeptide repeat domain"/>
    <property type="match status" value="1"/>
</dbReference>
<dbReference type="InterPro" id="IPR011990">
    <property type="entry name" value="TPR-like_helical_dom_sf"/>
</dbReference>